<feature type="transmembrane region" description="Helical" evidence="7">
    <location>
        <begin position="334"/>
        <end position="355"/>
    </location>
</feature>
<evidence type="ECO:0000313" key="9">
    <source>
        <dbReference type="Proteomes" id="UP000283254"/>
    </source>
</evidence>
<evidence type="ECO:0000313" key="8">
    <source>
        <dbReference type="EMBL" id="RNF32702.1"/>
    </source>
</evidence>
<keyword evidence="9" id="KW-1185">Reference proteome</keyword>
<gene>
    <name evidence="8" type="ORF">NM04_00390</name>
</gene>
<feature type="transmembrane region" description="Helical" evidence="7">
    <location>
        <begin position="81"/>
        <end position="103"/>
    </location>
</feature>
<proteinExistence type="inferred from homology"/>
<dbReference type="InterPro" id="IPR050833">
    <property type="entry name" value="Poly_Biosynth_Transport"/>
</dbReference>
<evidence type="ECO:0000256" key="2">
    <source>
        <dbReference type="ARBA" id="ARBA00007430"/>
    </source>
</evidence>
<dbReference type="Proteomes" id="UP000283254">
    <property type="component" value="Unassembled WGS sequence"/>
</dbReference>
<comment type="caution">
    <text evidence="8">The sequence shown here is derived from an EMBL/GenBank/DDBJ whole genome shotgun (WGS) entry which is preliminary data.</text>
</comment>
<feature type="transmembrane region" description="Helical" evidence="7">
    <location>
        <begin position="362"/>
        <end position="380"/>
    </location>
</feature>
<evidence type="ECO:0000256" key="4">
    <source>
        <dbReference type="ARBA" id="ARBA00022692"/>
    </source>
</evidence>
<name>A0A422QS89_9BURK</name>
<evidence type="ECO:0000256" key="1">
    <source>
        <dbReference type="ARBA" id="ARBA00004651"/>
    </source>
</evidence>
<dbReference type="PANTHER" id="PTHR30250:SF10">
    <property type="entry name" value="LIPOPOLYSACCHARIDE BIOSYNTHESIS PROTEIN WZXC"/>
    <property type="match status" value="1"/>
</dbReference>
<feature type="transmembrane region" description="Helical" evidence="7">
    <location>
        <begin position="115"/>
        <end position="136"/>
    </location>
</feature>
<keyword evidence="5 7" id="KW-1133">Transmembrane helix</keyword>
<keyword evidence="4 7" id="KW-0812">Transmembrane</keyword>
<evidence type="ECO:0000256" key="7">
    <source>
        <dbReference type="SAM" id="Phobius"/>
    </source>
</evidence>
<keyword evidence="6 7" id="KW-0472">Membrane</keyword>
<dbReference type="OrthoDB" id="3831435at2"/>
<feature type="transmembrane region" description="Helical" evidence="7">
    <location>
        <begin position="44"/>
        <end position="60"/>
    </location>
</feature>
<comment type="similarity">
    <text evidence="2">Belongs to the polysaccharide synthase family.</text>
</comment>
<dbReference type="EMBL" id="JSAB01000004">
    <property type="protein sequence ID" value="RNF32702.1"/>
    <property type="molecule type" value="Genomic_DNA"/>
</dbReference>
<reference evidence="8" key="1">
    <citation type="submission" date="2014-10" db="EMBL/GenBank/DDBJ databases">
        <title>Massilia sp. genome.</title>
        <authorList>
            <person name="Xu B."/>
            <person name="Dai L."/>
            <person name="Huang Z."/>
        </authorList>
    </citation>
    <scope>NUCLEOTIDE SEQUENCE [LARGE SCALE GENOMIC DNA]</scope>
    <source>
        <strain evidence="8">CFS-1</strain>
    </source>
</reference>
<feature type="transmembrane region" description="Helical" evidence="7">
    <location>
        <begin position="298"/>
        <end position="322"/>
    </location>
</feature>
<dbReference type="RefSeq" id="WP_123067580.1">
    <property type="nucleotide sequence ID" value="NZ_JSAB01000004.1"/>
</dbReference>
<comment type="subcellular location">
    <subcellularLocation>
        <location evidence="1">Cell membrane</location>
        <topology evidence="1">Multi-pass membrane protein</topology>
    </subcellularLocation>
</comment>
<dbReference type="AlphaFoldDB" id="A0A422QS89"/>
<evidence type="ECO:0000256" key="3">
    <source>
        <dbReference type="ARBA" id="ARBA00022475"/>
    </source>
</evidence>
<dbReference type="Pfam" id="PF13440">
    <property type="entry name" value="Polysacc_synt_3"/>
    <property type="match status" value="1"/>
</dbReference>
<dbReference type="GO" id="GO:0005886">
    <property type="term" value="C:plasma membrane"/>
    <property type="evidence" value="ECO:0007669"/>
    <property type="project" value="UniProtKB-SubCell"/>
</dbReference>
<dbReference type="PANTHER" id="PTHR30250">
    <property type="entry name" value="PST FAMILY PREDICTED COLANIC ACID TRANSPORTER"/>
    <property type="match status" value="1"/>
</dbReference>
<keyword evidence="3" id="KW-1003">Cell membrane</keyword>
<sequence length="415" mass="45053">MRHLPPFWRHVATVLGGALGAQALPLLAAPLLTRMCTPQELGAYSVWLGVIALSAIGATLRMEAAMILDQEQQHQRTCFRVVFYSATIAALLLTLIATVARLAGFEPALHLPWAALLTIGAGAWLIACMQTTLAYATSHNAFGKAARAKVVAAAVIVLTQLTLLYAGLGGSGLIAGHLCGLLAGYLYARRLLQPPRAPIAWLPDPDQRAYLRRHQAFWRYSLPSNLLNGAVSQLPLFLIGMRHGVLAAGLYALTQRVLSAPVSLLAASVLEVFKRESVLEFREHGNCSRTYRHTFKALLVMGIGPALLLMAFAPTLFATVFGASWREAGELAQLMAPLFLLNFVASPLSYVFFVAGRQKADLLWQVTLFATTLGAFLLPGSVHDNVLWYVIGYSCLYLVYLHMSWNCSRNGLAAA</sequence>
<evidence type="ECO:0008006" key="10">
    <source>
        <dbReference type="Google" id="ProtNLM"/>
    </source>
</evidence>
<evidence type="ECO:0000256" key="6">
    <source>
        <dbReference type="ARBA" id="ARBA00023136"/>
    </source>
</evidence>
<evidence type="ECO:0000256" key="5">
    <source>
        <dbReference type="ARBA" id="ARBA00022989"/>
    </source>
</evidence>
<accession>A0A422QS89</accession>
<organism evidence="8 9">
    <name type="scientific">Massilia aurea</name>
    <dbReference type="NCBI Taxonomy" id="373040"/>
    <lineage>
        <taxon>Bacteria</taxon>
        <taxon>Pseudomonadati</taxon>
        <taxon>Pseudomonadota</taxon>
        <taxon>Betaproteobacteria</taxon>
        <taxon>Burkholderiales</taxon>
        <taxon>Oxalobacteraceae</taxon>
        <taxon>Telluria group</taxon>
        <taxon>Massilia</taxon>
    </lineage>
</organism>
<protein>
    <recommendedName>
        <fullName evidence="10">Polysaccharide biosynthesis protein</fullName>
    </recommendedName>
</protein>
<feature type="transmembrane region" description="Helical" evidence="7">
    <location>
        <begin position="386"/>
        <end position="403"/>
    </location>
</feature>